<evidence type="ECO:0000313" key="2">
    <source>
        <dbReference type="Proteomes" id="UP000198921"/>
    </source>
</evidence>
<evidence type="ECO:0000313" key="1">
    <source>
        <dbReference type="EMBL" id="SDZ20821.1"/>
    </source>
</evidence>
<keyword evidence="2" id="KW-1185">Reference proteome</keyword>
<dbReference type="Proteomes" id="UP000198921">
    <property type="component" value="Unassembled WGS sequence"/>
</dbReference>
<gene>
    <name evidence="1" type="ORF">SAMN05660209_05031</name>
</gene>
<reference evidence="2" key="1">
    <citation type="submission" date="2016-10" db="EMBL/GenBank/DDBJ databases">
        <authorList>
            <person name="Varghese N."/>
            <person name="Submissions S."/>
        </authorList>
    </citation>
    <scope>NUCLEOTIDE SEQUENCE [LARGE SCALE GENOMIC DNA]</scope>
    <source>
        <strain evidence="2">DSM 45422</strain>
    </source>
</reference>
<organism evidence="1 2">
    <name type="scientific">Geodermatophilus africanus</name>
    <dbReference type="NCBI Taxonomy" id="1137993"/>
    <lineage>
        <taxon>Bacteria</taxon>
        <taxon>Bacillati</taxon>
        <taxon>Actinomycetota</taxon>
        <taxon>Actinomycetes</taxon>
        <taxon>Geodermatophilales</taxon>
        <taxon>Geodermatophilaceae</taxon>
        <taxon>Geodermatophilus</taxon>
    </lineage>
</organism>
<proteinExistence type="predicted"/>
<dbReference type="EMBL" id="FNOT01000030">
    <property type="protein sequence ID" value="SDZ20821.1"/>
    <property type="molecule type" value="Genomic_DNA"/>
</dbReference>
<feature type="non-terminal residue" evidence="1">
    <location>
        <position position="1"/>
    </location>
</feature>
<protein>
    <submittedName>
        <fullName evidence="1">Uncharacterized protein</fullName>
    </submittedName>
</protein>
<sequence length="44" mass="4812">DTLPRCRRVLGPVHPITGYLAQFAVTDHPPLGDEATEDDTSPPR</sequence>
<dbReference type="AlphaFoldDB" id="A0A1H3R6B9"/>
<name>A0A1H3R6B9_9ACTN</name>
<accession>A0A1H3R6B9</accession>